<proteinExistence type="predicted"/>
<dbReference type="EMBL" id="JBEPML010000001">
    <property type="protein sequence ID" value="MET3789962.1"/>
    <property type="molecule type" value="Genomic_DNA"/>
</dbReference>
<comment type="caution">
    <text evidence="2">The sequence shown here is derived from an EMBL/GenBank/DDBJ whole genome shotgun (WGS) entry which is preliminary data.</text>
</comment>
<evidence type="ECO:0008006" key="4">
    <source>
        <dbReference type="Google" id="ProtNLM"/>
    </source>
</evidence>
<accession>A0ABV2MT34</accession>
<dbReference type="Proteomes" id="UP001549076">
    <property type="component" value="Unassembled WGS sequence"/>
</dbReference>
<gene>
    <name evidence="2" type="ORF">ABID37_000146</name>
</gene>
<protein>
    <recommendedName>
        <fullName evidence="4">DUF4169 family protein</fullName>
    </recommendedName>
</protein>
<dbReference type="Pfam" id="PF13770">
    <property type="entry name" value="DUF4169"/>
    <property type="match status" value="1"/>
</dbReference>
<name>A0ABV2MT34_9HYPH</name>
<evidence type="ECO:0000256" key="1">
    <source>
        <dbReference type="SAM" id="MobiDB-lite"/>
    </source>
</evidence>
<dbReference type="InterPro" id="IPR025227">
    <property type="entry name" value="DUF4169"/>
</dbReference>
<reference evidence="2 3" key="1">
    <citation type="submission" date="2024-06" db="EMBL/GenBank/DDBJ databases">
        <title>Genomic Encyclopedia of Type Strains, Phase IV (KMG-IV): sequencing the most valuable type-strain genomes for metagenomic binning, comparative biology and taxonomic classification.</title>
        <authorList>
            <person name="Goeker M."/>
        </authorList>
    </citation>
    <scope>NUCLEOTIDE SEQUENCE [LARGE SCALE GENOMIC DNA]</scope>
    <source>
        <strain evidence="2 3">DSM 27865</strain>
    </source>
</reference>
<organism evidence="2 3">
    <name type="scientific">Aquamicrobium terrae</name>
    <dbReference type="NCBI Taxonomy" id="1324945"/>
    <lineage>
        <taxon>Bacteria</taxon>
        <taxon>Pseudomonadati</taxon>
        <taxon>Pseudomonadota</taxon>
        <taxon>Alphaproteobacteria</taxon>
        <taxon>Hyphomicrobiales</taxon>
        <taxon>Phyllobacteriaceae</taxon>
        <taxon>Aquamicrobium</taxon>
    </lineage>
</organism>
<sequence>MAEIVNLRQARKRKAREDRERVAAGNRALHGRSKAERERDRKADEKAVSFLDGHRRSPPPSSDDA</sequence>
<feature type="region of interest" description="Disordered" evidence="1">
    <location>
        <begin position="1"/>
        <end position="65"/>
    </location>
</feature>
<feature type="compositionally biased region" description="Basic and acidic residues" evidence="1">
    <location>
        <begin position="33"/>
        <end position="55"/>
    </location>
</feature>
<keyword evidence="3" id="KW-1185">Reference proteome</keyword>
<dbReference type="RefSeq" id="WP_354192038.1">
    <property type="nucleotide sequence ID" value="NZ_JBEPML010000001.1"/>
</dbReference>
<evidence type="ECO:0000313" key="3">
    <source>
        <dbReference type="Proteomes" id="UP001549076"/>
    </source>
</evidence>
<evidence type="ECO:0000313" key="2">
    <source>
        <dbReference type="EMBL" id="MET3789962.1"/>
    </source>
</evidence>